<keyword evidence="1" id="KW-1133">Transmembrane helix</keyword>
<keyword evidence="1" id="KW-0812">Transmembrane</keyword>
<proteinExistence type="predicted"/>
<evidence type="ECO:0000256" key="1">
    <source>
        <dbReference type="SAM" id="Phobius"/>
    </source>
</evidence>
<name>X0T183_9ZZZZ</name>
<reference evidence="2" key="1">
    <citation type="journal article" date="2014" name="Front. Microbiol.">
        <title>High frequency of phylogenetically diverse reductive dehalogenase-homologous genes in deep subseafloor sedimentary metagenomes.</title>
        <authorList>
            <person name="Kawai M."/>
            <person name="Futagami T."/>
            <person name="Toyoda A."/>
            <person name="Takaki Y."/>
            <person name="Nishi S."/>
            <person name="Hori S."/>
            <person name="Arai W."/>
            <person name="Tsubouchi T."/>
            <person name="Morono Y."/>
            <person name="Uchiyama I."/>
            <person name="Ito T."/>
            <person name="Fujiyama A."/>
            <person name="Inagaki F."/>
            <person name="Takami H."/>
        </authorList>
    </citation>
    <scope>NUCLEOTIDE SEQUENCE</scope>
    <source>
        <strain evidence="2">Expedition CK06-06</strain>
    </source>
</reference>
<dbReference type="AlphaFoldDB" id="X0T183"/>
<keyword evidence="1" id="KW-0472">Membrane</keyword>
<feature type="transmembrane region" description="Helical" evidence="1">
    <location>
        <begin position="28"/>
        <end position="49"/>
    </location>
</feature>
<gene>
    <name evidence="2" type="ORF">S01H1_25027</name>
</gene>
<sequence length="151" mass="17069">MGKKYSEVKHEDKFHEALSNAWDRVERYALPVGITVCVLLLGAVAWMFISQYQTSSLEKPWAERFEIGRRYADTDDTDAKEQTKRLLAELEAFVQKHQGKGVAAITLLEIARTHLTLADIERGKDTDAVKDHLKRAASAAEQFIADFPSHP</sequence>
<protein>
    <recommendedName>
        <fullName evidence="3">Tetratricopeptide repeat-like domain-containing protein</fullName>
    </recommendedName>
</protein>
<evidence type="ECO:0008006" key="3">
    <source>
        <dbReference type="Google" id="ProtNLM"/>
    </source>
</evidence>
<evidence type="ECO:0000313" key="2">
    <source>
        <dbReference type="EMBL" id="GAF86979.1"/>
    </source>
</evidence>
<comment type="caution">
    <text evidence="2">The sequence shown here is derived from an EMBL/GenBank/DDBJ whole genome shotgun (WGS) entry which is preliminary data.</text>
</comment>
<feature type="non-terminal residue" evidence="2">
    <location>
        <position position="151"/>
    </location>
</feature>
<dbReference type="EMBL" id="BARS01015078">
    <property type="protein sequence ID" value="GAF86979.1"/>
    <property type="molecule type" value="Genomic_DNA"/>
</dbReference>
<organism evidence="2">
    <name type="scientific">marine sediment metagenome</name>
    <dbReference type="NCBI Taxonomy" id="412755"/>
    <lineage>
        <taxon>unclassified sequences</taxon>
        <taxon>metagenomes</taxon>
        <taxon>ecological metagenomes</taxon>
    </lineage>
</organism>
<accession>X0T183</accession>